<evidence type="ECO:0000313" key="1">
    <source>
        <dbReference type="EMBL" id="KAL2274332.1"/>
    </source>
</evidence>
<comment type="caution">
    <text evidence="1">The sequence shown here is derived from an EMBL/GenBank/DDBJ whole genome shotgun (WGS) entry which is preliminary data.</text>
</comment>
<protein>
    <submittedName>
        <fullName evidence="1">Uncharacterized protein</fullName>
    </submittedName>
</protein>
<reference evidence="1 2" key="1">
    <citation type="submission" date="2024-03" db="EMBL/GenBank/DDBJ databases">
        <title>A high-quality draft genome sequence of Diaporthe vaccinii, a causative agent of upright dieback and viscid rot disease in cranberry plants.</title>
        <authorList>
            <person name="Sarrasin M."/>
            <person name="Lang B.F."/>
            <person name="Burger G."/>
        </authorList>
    </citation>
    <scope>NUCLEOTIDE SEQUENCE [LARGE SCALE GENOMIC DNA]</scope>
    <source>
        <strain evidence="1 2">IS7</strain>
    </source>
</reference>
<evidence type="ECO:0000313" key="2">
    <source>
        <dbReference type="Proteomes" id="UP001600888"/>
    </source>
</evidence>
<accession>A0ABR4DVK2</accession>
<gene>
    <name evidence="1" type="ORF">FJTKL_03253</name>
</gene>
<sequence>MGLNRPLDHTRVAKSRETLSTLIDEGLLEVEDPRLQMQDRPQSLPLAVTAELLRTVLYGNGLLPCLRS</sequence>
<name>A0ABR4DVK2_9PEZI</name>
<organism evidence="1 2">
    <name type="scientific">Diaporthe vaccinii</name>
    <dbReference type="NCBI Taxonomy" id="105482"/>
    <lineage>
        <taxon>Eukaryota</taxon>
        <taxon>Fungi</taxon>
        <taxon>Dikarya</taxon>
        <taxon>Ascomycota</taxon>
        <taxon>Pezizomycotina</taxon>
        <taxon>Sordariomycetes</taxon>
        <taxon>Sordariomycetidae</taxon>
        <taxon>Diaporthales</taxon>
        <taxon>Diaporthaceae</taxon>
        <taxon>Diaporthe</taxon>
        <taxon>Diaporthe eres species complex</taxon>
    </lineage>
</organism>
<dbReference type="EMBL" id="JBAWTH010000158">
    <property type="protein sequence ID" value="KAL2274332.1"/>
    <property type="molecule type" value="Genomic_DNA"/>
</dbReference>
<dbReference type="Proteomes" id="UP001600888">
    <property type="component" value="Unassembled WGS sequence"/>
</dbReference>
<keyword evidence="2" id="KW-1185">Reference proteome</keyword>
<proteinExistence type="predicted"/>